<dbReference type="PROSITE" id="PS00356">
    <property type="entry name" value="HTH_LACI_1"/>
    <property type="match status" value="1"/>
</dbReference>
<dbReference type="InterPro" id="IPR000843">
    <property type="entry name" value="HTH_LacI"/>
</dbReference>
<dbReference type="CDD" id="cd01392">
    <property type="entry name" value="HTH_LacI"/>
    <property type="match status" value="1"/>
</dbReference>
<dbReference type="PANTHER" id="PTHR30146:SF109">
    <property type="entry name" value="HTH-TYPE TRANSCRIPTIONAL REGULATOR GALS"/>
    <property type="match status" value="1"/>
</dbReference>
<evidence type="ECO:0000313" key="6">
    <source>
        <dbReference type="Proteomes" id="UP000192674"/>
    </source>
</evidence>
<evidence type="ECO:0000256" key="2">
    <source>
        <dbReference type="ARBA" id="ARBA00023125"/>
    </source>
</evidence>
<dbReference type="InterPro" id="IPR046335">
    <property type="entry name" value="LacI/GalR-like_sensor"/>
</dbReference>
<dbReference type="OrthoDB" id="4268837at2"/>
<dbReference type="EMBL" id="FWXV01000002">
    <property type="protein sequence ID" value="SMC98731.1"/>
    <property type="molecule type" value="Genomic_DNA"/>
</dbReference>
<reference evidence="5 6" key="1">
    <citation type="submission" date="2017-04" db="EMBL/GenBank/DDBJ databases">
        <authorList>
            <person name="Afonso C.L."/>
            <person name="Miller P.J."/>
            <person name="Scott M.A."/>
            <person name="Spackman E."/>
            <person name="Goraichik I."/>
            <person name="Dimitrov K.M."/>
            <person name="Suarez D.L."/>
            <person name="Swayne D.E."/>
        </authorList>
    </citation>
    <scope>NUCLEOTIDE SEQUENCE [LARGE SCALE GENOMIC DNA]</scope>
    <source>
        <strain evidence="5 6">DSM 43828</strain>
    </source>
</reference>
<feature type="domain" description="HTH lacI-type" evidence="4">
    <location>
        <begin position="25"/>
        <end position="79"/>
    </location>
</feature>
<dbReference type="AlphaFoldDB" id="A0A1Y5XJC8"/>
<dbReference type="InterPro" id="IPR028082">
    <property type="entry name" value="Peripla_BP_I"/>
</dbReference>
<evidence type="ECO:0000256" key="3">
    <source>
        <dbReference type="ARBA" id="ARBA00023163"/>
    </source>
</evidence>
<proteinExistence type="predicted"/>
<dbReference type="PANTHER" id="PTHR30146">
    <property type="entry name" value="LACI-RELATED TRANSCRIPTIONAL REPRESSOR"/>
    <property type="match status" value="1"/>
</dbReference>
<protein>
    <submittedName>
        <fullName evidence="5">Transcriptional regulator, LacI family</fullName>
    </submittedName>
</protein>
<keyword evidence="6" id="KW-1185">Reference proteome</keyword>
<dbReference type="InterPro" id="IPR010982">
    <property type="entry name" value="Lambda_DNA-bd_dom_sf"/>
</dbReference>
<dbReference type="SMART" id="SM00354">
    <property type="entry name" value="HTH_LACI"/>
    <property type="match status" value="1"/>
</dbReference>
<dbReference type="PROSITE" id="PS50932">
    <property type="entry name" value="HTH_LACI_2"/>
    <property type="match status" value="1"/>
</dbReference>
<dbReference type="Proteomes" id="UP000192674">
    <property type="component" value="Unassembled WGS sequence"/>
</dbReference>
<dbReference type="SUPFAM" id="SSF47413">
    <property type="entry name" value="lambda repressor-like DNA-binding domains"/>
    <property type="match status" value="1"/>
</dbReference>
<dbReference type="Gene3D" id="1.10.260.40">
    <property type="entry name" value="lambda repressor-like DNA-binding domains"/>
    <property type="match status" value="1"/>
</dbReference>
<dbReference type="Gene3D" id="3.40.50.2300">
    <property type="match status" value="2"/>
</dbReference>
<keyword evidence="2" id="KW-0238">DNA-binding</keyword>
<evidence type="ECO:0000313" key="5">
    <source>
        <dbReference type="EMBL" id="SMC98731.1"/>
    </source>
</evidence>
<dbReference type="Pfam" id="PF00356">
    <property type="entry name" value="LacI"/>
    <property type="match status" value="1"/>
</dbReference>
<evidence type="ECO:0000256" key="1">
    <source>
        <dbReference type="ARBA" id="ARBA00023015"/>
    </source>
</evidence>
<keyword evidence="1" id="KW-0805">Transcription regulation</keyword>
<evidence type="ECO:0000259" key="4">
    <source>
        <dbReference type="PROSITE" id="PS50932"/>
    </source>
</evidence>
<gene>
    <name evidence="5" type="ORF">SAMN05661093_03575</name>
</gene>
<sequence length="359" mass="38553">MACLRQYLSTPLAYALQVGSTQDRPTLEDVAAYAGVSRSTASRALNEEMYVSPRAREAVLAAARDLGYSPNQAARSLVTKRTGAVALVLSEPESKVLDDPYFLIVMRAAFRELANRGSQMLVMFVDAPDDIPRTMKFLDGGHVDGALVFAPHSGDPLPVALKLLRVPVVFGGRPGRSSSDLYTVDYDNTAGAQLAVEHLLSVGKRNIVTVCGPQDHPAAMDRLTGWRETLAEKGMPTNGRAENGDFTQTGGEAAMVKLLEREPDLDAVFAASDPMAIGALRALKAAGRRVPEDVAIVGFDDNPKLAPAADPPLTSVHQEPAEQVKQMVDMLLDLLAGQTPEERRRVLPVSLAVRESTKG</sequence>
<name>A0A1Y5XJC8_KIBAR</name>
<organism evidence="5 6">
    <name type="scientific">Kibdelosporangium aridum</name>
    <dbReference type="NCBI Taxonomy" id="2030"/>
    <lineage>
        <taxon>Bacteria</taxon>
        <taxon>Bacillati</taxon>
        <taxon>Actinomycetota</taxon>
        <taxon>Actinomycetes</taxon>
        <taxon>Pseudonocardiales</taxon>
        <taxon>Pseudonocardiaceae</taxon>
        <taxon>Kibdelosporangium</taxon>
    </lineage>
</organism>
<keyword evidence="3" id="KW-0804">Transcription</keyword>
<accession>A0A1Y5XJC8</accession>
<dbReference type="CDD" id="cd06267">
    <property type="entry name" value="PBP1_LacI_sugar_binding-like"/>
    <property type="match status" value="1"/>
</dbReference>
<dbReference type="SUPFAM" id="SSF53822">
    <property type="entry name" value="Periplasmic binding protein-like I"/>
    <property type="match status" value="1"/>
</dbReference>
<dbReference type="Pfam" id="PF13377">
    <property type="entry name" value="Peripla_BP_3"/>
    <property type="match status" value="1"/>
</dbReference>
<dbReference type="GO" id="GO:0003700">
    <property type="term" value="F:DNA-binding transcription factor activity"/>
    <property type="evidence" value="ECO:0007669"/>
    <property type="project" value="TreeGrafter"/>
</dbReference>
<dbReference type="GO" id="GO:0000976">
    <property type="term" value="F:transcription cis-regulatory region binding"/>
    <property type="evidence" value="ECO:0007669"/>
    <property type="project" value="TreeGrafter"/>
</dbReference>